<keyword evidence="8" id="KW-0175">Coiled coil</keyword>
<dbReference type="Pfam" id="PF00072">
    <property type="entry name" value="Response_reg"/>
    <property type="match status" value="2"/>
</dbReference>
<evidence type="ECO:0000256" key="6">
    <source>
        <dbReference type="ARBA" id="ARBA00023012"/>
    </source>
</evidence>
<sequence length="1513" mass="168191">MTGRSIFIEGGEVGNLMRSLDWSQTPLGDVANWPQSLRSAISILLPSKAQICLFWGTELITIYNDAYSPAIASKHPWALGRPAKEVWSEVWNVLEDLVNGVIATGVAFWAQDYLFFLNRYSYIEETYFDISYDPVRDESGSVGGVFCIVSETTGRVLGDRRLQTLSLLASETAQAKTVEAASLSAIQSLATNSYDIPFAMLYQVEADGSNAKLVGTTAAIEQIEAIPSRVNLTQQSDAWKLNQVYQTREAAIIDDLTTRFGALPKGAWDKSPSEAWVVPLIPSGQQQIVGLLVLGINPHRAFEQEYRKFFDLIVGNVISAIANAHAYEEEHKRLEALAELDRAKTTFFNNVSHEFRTPLTLMLSPLKETLTELDGIIPAKAKAQLEMVQRNGIRLLKLVNTLLDFSRIEAGRTIASYEPIDLAKYTAELVSLFQSAAESAGLELVVDCPHIAELVYVDRQMWEKILLNLLSNALKFTFEGKITVSLHLLGNIVSLAVCDTGTGIPAQEVPRLFERFHRVEGDKGRTFEGTGIGLSLVKELVHLHGGTITVDSTLGQGSTFTVQLSTGTAHLPQDRLKTDQNSVYSVAGATSYVEEALGWLPKEGVEQDFSSASDSPPTSFARILLVDDNADMRDYLQRILSEYYTVDVAVDGETALAVAYNTPPDLILSDVMMPRMDGFELLRQLRGDSRTREIPILLLSARAGEESAVEGLEAGADDYLVKPFSRRELLARVAANLELGRVRLAASQQRFRFLAESIPQMVWTANAIGQVDYCSPRWRDYTGLALLQIHGFGWQDLIHPEDREHTISVWTQAVETIKSYEVEHRLRQADGTYCWHLTRALPMLGENNQIIRWYGTCTDISERKLAESALRSSEERYRTLFESIDEGFCAIEMLFNENGTPNDYRFLEISPSFEKQTGLKDALGKRICQLAPNHEKYWFEIYGQVAITGEPIRFENQAVALDRWFDVYAFRIGQPKYRKVGVLFKDISDRKFAEAALRKSEELKERILESSQDCIKVLTLDGRLIYLNQGGLNLLEIDDPASLFNAEWINFWQGEDQENALVALAAASLGNIGQFQGYCPTAKGKPKWWDVIVTPIRDASGQVVQLLSISRDITKQKFAETEREQLLEREQAARQQAQTANRIKDEFLAVLSHELRSPLNPILGWTSLLRKGSLDKSKTAYAVETIERNAKLQVQLIEDLLDISRILQGKLSLNVMPVDLGAVIRAALETVRLAAVAKSLRIQTKIPSTLVTISGDAVRLQQVLWNLLSNAVKFTPNDGKITVALKIAGTDAQITVSDTGKGINPDFIPYIFEHFRQEDGATTRKFGGLGLGLAIARQIVELHGGSIQAESLGIEQGTTFTVKLPLPKHNDYRISNQLIDDTLTSFTLPLLNVKILVVDDEFDTRELVVFVFEQAGAIVTSVPSASEALSVLVEFKPDVLVSDIGMPEMDGYMLIRKIRAMSLNKPIPALALTAYAGEINSKQAVDAGFQRHISKPIDPDILVQTVVALISCR</sequence>
<dbReference type="Gene3D" id="3.30.450.20">
    <property type="entry name" value="PAS domain"/>
    <property type="match status" value="4"/>
</dbReference>
<feature type="domain" description="Response regulatory" evidence="10">
    <location>
        <begin position="622"/>
        <end position="737"/>
    </location>
</feature>
<dbReference type="InterPro" id="IPR001789">
    <property type="entry name" value="Sig_transdc_resp-reg_receiver"/>
</dbReference>
<dbReference type="SUPFAM" id="SSF55874">
    <property type="entry name" value="ATPase domain of HSP90 chaperone/DNA topoisomerase II/histidine kinase"/>
    <property type="match status" value="2"/>
</dbReference>
<evidence type="ECO:0000256" key="5">
    <source>
        <dbReference type="ARBA" id="ARBA00022777"/>
    </source>
</evidence>
<dbReference type="InterPro" id="IPR013655">
    <property type="entry name" value="PAS_fold_3"/>
</dbReference>
<feature type="modified residue" description="4-aspartylphosphate" evidence="7">
    <location>
        <position position="670"/>
    </location>
</feature>
<dbReference type="CDD" id="cd00130">
    <property type="entry name" value="PAS"/>
    <property type="match status" value="2"/>
</dbReference>
<dbReference type="Gene3D" id="3.30.450.40">
    <property type="match status" value="1"/>
</dbReference>
<dbReference type="InterPro" id="IPR003018">
    <property type="entry name" value="GAF"/>
</dbReference>
<dbReference type="EMBL" id="JACJTE010000062">
    <property type="protein sequence ID" value="MBD2564892.1"/>
    <property type="molecule type" value="Genomic_DNA"/>
</dbReference>
<dbReference type="PANTHER" id="PTHR43547">
    <property type="entry name" value="TWO-COMPONENT HISTIDINE KINASE"/>
    <property type="match status" value="1"/>
</dbReference>
<protein>
    <recommendedName>
        <fullName evidence="2">histidine kinase</fullName>
        <ecNumber evidence="2">2.7.13.3</ecNumber>
    </recommendedName>
</protein>
<keyword evidence="3 7" id="KW-0597">Phosphoprotein</keyword>
<dbReference type="InterPro" id="IPR011006">
    <property type="entry name" value="CheY-like_superfamily"/>
</dbReference>
<keyword evidence="6" id="KW-0902">Two-component regulatory system</keyword>
<dbReference type="CDD" id="cd16922">
    <property type="entry name" value="HATPase_EvgS-ArcB-TorS-like"/>
    <property type="match status" value="2"/>
</dbReference>
<dbReference type="Gene3D" id="3.40.50.2300">
    <property type="match status" value="2"/>
</dbReference>
<dbReference type="Pfam" id="PF00512">
    <property type="entry name" value="HisKA"/>
    <property type="match status" value="2"/>
</dbReference>
<dbReference type="NCBIfam" id="TIGR00229">
    <property type="entry name" value="sensory_box"/>
    <property type="match status" value="2"/>
</dbReference>
<feature type="domain" description="PAS" evidence="11">
    <location>
        <begin position="747"/>
        <end position="817"/>
    </location>
</feature>
<dbReference type="Pfam" id="PF13188">
    <property type="entry name" value="PAS_8"/>
    <property type="match status" value="1"/>
</dbReference>
<proteinExistence type="predicted"/>
<organism evidence="13 14">
    <name type="scientific">Nostoc linckia FACHB-391</name>
    <dbReference type="NCBI Taxonomy" id="2692906"/>
    <lineage>
        <taxon>Bacteria</taxon>
        <taxon>Bacillati</taxon>
        <taxon>Cyanobacteriota</taxon>
        <taxon>Cyanophyceae</taxon>
        <taxon>Nostocales</taxon>
        <taxon>Nostocaceae</taxon>
        <taxon>Nostoc</taxon>
    </lineage>
</organism>
<evidence type="ECO:0000259" key="12">
    <source>
        <dbReference type="PROSITE" id="PS50113"/>
    </source>
</evidence>
<dbReference type="InterPro" id="IPR036890">
    <property type="entry name" value="HATPase_C_sf"/>
</dbReference>
<dbReference type="CDD" id="cd00082">
    <property type="entry name" value="HisKA"/>
    <property type="match status" value="2"/>
</dbReference>
<reference evidence="13 14" key="1">
    <citation type="journal article" date="2020" name="ISME J.">
        <title>Comparative genomics reveals insights into cyanobacterial evolution and habitat adaptation.</title>
        <authorList>
            <person name="Chen M.Y."/>
            <person name="Teng W.K."/>
            <person name="Zhao L."/>
            <person name="Hu C.X."/>
            <person name="Zhou Y.K."/>
            <person name="Han B.P."/>
            <person name="Song L.R."/>
            <person name="Shu W.S."/>
        </authorList>
    </citation>
    <scope>NUCLEOTIDE SEQUENCE [LARGE SCALE GENOMIC DNA]</scope>
    <source>
        <strain evidence="13 14">FACHB-391</strain>
    </source>
</reference>
<dbReference type="Pfam" id="PF13185">
    <property type="entry name" value="GAF_2"/>
    <property type="match status" value="1"/>
</dbReference>
<dbReference type="InterPro" id="IPR029016">
    <property type="entry name" value="GAF-like_dom_sf"/>
</dbReference>
<dbReference type="InterPro" id="IPR004358">
    <property type="entry name" value="Sig_transdc_His_kin-like_C"/>
</dbReference>
<dbReference type="InterPro" id="IPR001610">
    <property type="entry name" value="PAC"/>
</dbReference>
<dbReference type="InterPro" id="IPR003594">
    <property type="entry name" value="HATPase_dom"/>
</dbReference>
<evidence type="ECO:0000259" key="9">
    <source>
        <dbReference type="PROSITE" id="PS50109"/>
    </source>
</evidence>
<dbReference type="SMART" id="SM00091">
    <property type="entry name" value="PAS"/>
    <property type="match status" value="3"/>
</dbReference>
<dbReference type="EC" id="2.7.13.3" evidence="2"/>
<dbReference type="Pfam" id="PF08448">
    <property type="entry name" value="PAS_4"/>
    <property type="match status" value="1"/>
</dbReference>
<dbReference type="Proteomes" id="UP000604661">
    <property type="component" value="Unassembled WGS sequence"/>
</dbReference>
<feature type="coiled-coil region" evidence="8">
    <location>
        <begin position="1116"/>
        <end position="1143"/>
    </location>
</feature>
<dbReference type="SUPFAM" id="SSF52172">
    <property type="entry name" value="CheY-like"/>
    <property type="match status" value="2"/>
</dbReference>
<evidence type="ECO:0000256" key="1">
    <source>
        <dbReference type="ARBA" id="ARBA00000085"/>
    </source>
</evidence>
<dbReference type="SMART" id="SM00387">
    <property type="entry name" value="HATPase_c"/>
    <property type="match status" value="2"/>
</dbReference>
<evidence type="ECO:0000256" key="2">
    <source>
        <dbReference type="ARBA" id="ARBA00012438"/>
    </source>
</evidence>
<dbReference type="InterPro" id="IPR005467">
    <property type="entry name" value="His_kinase_dom"/>
</dbReference>
<feature type="domain" description="Response regulatory" evidence="10">
    <location>
        <begin position="1394"/>
        <end position="1510"/>
    </location>
</feature>
<accession>A0ABR8F6I7</accession>
<dbReference type="PRINTS" id="PR00344">
    <property type="entry name" value="BCTRLSENSOR"/>
</dbReference>
<dbReference type="SUPFAM" id="SSF47384">
    <property type="entry name" value="Homodimeric domain of signal transducing histidine kinase"/>
    <property type="match status" value="2"/>
</dbReference>
<dbReference type="SMART" id="SM00448">
    <property type="entry name" value="REC"/>
    <property type="match status" value="2"/>
</dbReference>
<name>A0ABR8F6I7_NOSLI</name>
<dbReference type="InterPro" id="IPR035965">
    <property type="entry name" value="PAS-like_dom_sf"/>
</dbReference>
<dbReference type="Pfam" id="PF08447">
    <property type="entry name" value="PAS_3"/>
    <property type="match status" value="1"/>
</dbReference>
<evidence type="ECO:0000259" key="10">
    <source>
        <dbReference type="PROSITE" id="PS50110"/>
    </source>
</evidence>
<dbReference type="PROSITE" id="PS50109">
    <property type="entry name" value="HIS_KIN"/>
    <property type="match status" value="2"/>
</dbReference>
<dbReference type="Gene3D" id="1.10.287.130">
    <property type="match status" value="2"/>
</dbReference>
<comment type="catalytic activity">
    <reaction evidence="1">
        <text>ATP + protein L-histidine = ADP + protein N-phospho-L-histidine.</text>
        <dbReference type="EC" id="2.7.13.3"/>
    </reaction>
</comment>
<dbReference type="InterPro" id="IPR003661">
    <property type="entry name" value="HisK_dim/P_dom"/>
</dbReference>
<dbReference type="PROSITE" id="PS50113">
    <property type="entry name" value="PAC"/>
    <property type="match status" value="2"/>
</dbReference>
<keyword evidence="14" id="KW-1185">Reference proteome</keyword>
<dbReference type="SMART" id="SM00388">
    <property type="entry name" value="HisKA"/>
    <property type="match status" value="2"/>
</dbReference>
<dbReference type="Gene3D" id="3.30.565.10">
    <property type="entry name" value="Histidine kinase-like ATPase, C-terminal domain"/>
    <property type="match status" value="2"/>
</dbReference>
<dbReference type="CDD" id="cd17580">
    <property type="entry name" value="REC_2_DhkD-like"/>
    <property type="match status" value="1"/>
</dbReference>
<keyword evidence="5" id="KW-0418">Kinase</keyword>
<dbReference type="InterPro" id="IPR036097">
    <property type="entry name" value="HisK_dim/P_sf"/>
</dbReference>
<evidence type="ECO:0000256" key="8">
    <source>
        <dbReference type="SAM" id="Coils"/>
    </source>
</evidence>
<evidence type="ECO:0000313" key="13">
    <source>
        <dbReference type="EMBL" id="MBD2564892.1"/>
    </source>
</evidence>
<feature type="domain" description="PAC" evidence="12">
    <location>
        <begin position="1071"/>
        <end position="1125"/>
    </location>
</feature>
<comment type="caution">
    <text evidence="13">The sequence shown here is derived from an EMBL/GenBank/DDBJ whole genome shotgun (WGS) entry which is preliminary data.</text>
</comment>
<evidence type="ECO:0000313" key="14">
    <source>
        <dbReference type="Proteomes" id="UP000604661"/>
    </source>
</evidence>
<dbReference type="SUPFAM" id="SSF55785">
    <property type="entry name" value="PYP-like sensor domain (PAS domain)"/>
    <property type="match status" value="3"/>
</dbReference>
<feature type="domain" description="Histidine kinase" evidence="9">
    <location>
        <begin position="1150"/>
        <end position="1368"/>
    </location>
</feature>
<dbReference type="SUPFAM" id="SSF55781">
    <property type="entry name" value="GAF domain-like"/>
    <property type="match status" value="1"/>
</dbReference>
<dbReference type="PROSITE" id="PS50112">
    <property type="entry name" value="PAS"/>
    <property type="match status" value="1"/>
</dbReference>
<dbReference type="InterPro" id="IPR000014">
    <property type="entry name" value="PAS"/>
</dbReference>
<feature type="modified residue" description="4-aspartylphosphate" evidence="7">
    <location>
        <position position="1443"/>
    </location>
</feature>
<gene>
    <name evidence="13" type="ORF">H6G95_30795</name>
</gene>
<evidence type="ECO:0000256" key="4">
    <source>
        <dbReference type="ARBA" id="ARBA00022679"/>
    </source>
</evidence>
<dbReference type="PROSITE" id="PS50110">
    <property type="entry name" value="RESPONSE_REGULATORY"/>
    <property type="match status" value="2"/>
</dbReference>
<dbReference type="InterPro" id="IPR000700">
    <property type="entry name" value="PAS-assoc_C"/>
</dbReference>
<feature type="domain" description="Histidine kinase" evidence="9">
    <location>
        <begin position="350"/>
        <end position="568"/>
    </location>
</feature>
<dbReference type="SMART" id="SM00086">
    <property type="entry name" value="PAC"/>
    <property type="match status" value="2"/>
</dbReference>
<evidence type="ECO:0000256" key="7">
    <source>
        <dbReference type="PROSITE-ProRule" id="PRU00169"/>
    </source>
</evidence>
<evidence type="ECO:0000259" key="11">
    <source>
        <dbReference type="PROSITE" id="PS50112"/>
    </source>
</evidence>
<feature type="domain" description="PAC" evidence="12">
    <location>
        <begin position="820"/>
        <end position="872"/>
    </location>
</feature>
<evidence type="ECO:0000256" key="3">
    <source>
        <dbReference type="ARBA" id="ARBA00022553"/>
    </source>
</evidence>
<dbReference type="Pfam" id="PF02518">
    <property type="entry name" value="HATPase_c"/>
    <property type="match status" value="2"/>
</dbReference>
<dbReference type="InterPro" id="IPR013656">
    <property type="entry name" value="PAS_4"/>
</dbReference>
<keyword evidence="4" id="KW-0808">Transferase</keyword>
<dbReference type="PANTHER" id="PTHR43547:SF2">
    <property type="entry name" value="HYBRID SIGNAL TRANSDUCTION HISTIDINE KINASE C"/>
    <property type="match status" value="1"/>
</dbReference>
<dbReference type="CDD" id="cd17574">
    <property type="entry name" value="REC_OmpR"/>
    <property type="match status" value="1"/>
</dbReference>